<evidence type="ECO:0000256" key="14">
    <source>
        <dbReference type="SAM" id="Phobius"/>
    </source>
</evidence>
<keyword evidence="10" id="KW-0325">Glycoprotein</keyword>
<feature type="region of interest" description="Disordered" evidence="13">
    <location>
        <begin position="327"/>
        <end position="396"/>
    </location>
</feature>
<evidence type="ECO:0000256" key="10">
    <source>
        <dbReference type="ARBA" id="ARBA00023180"/>
    </source>
</evidence>
<comment type="caution">
    <text evidence="15">The sequence shown here is derived from an EMBL/GenBank/DDBJ whole genome shotgun (WGS) entry which is preliminary data.</text>
</comment>
<keyword evidence="16" id="KW-1185">Reference proteome</keyword>
<evidence type="ECO:0000256" key="4">
    <source>
        <dbReference type="ARBA" id="ARBA00022475"/>
    </source>
</evidence>
<accession>A0A8J2X017</accession>
<feature type="transmembrane region" description="Helical" evidence="14">
    <location>
        <begin position="78"/>
        <end position="102"/>
    </location>
</feature>
<evidence type="ECO:0000313" key="15">
    <source>
        <dbReference type="EMBL" id="CAH0375307.1"/>
    </source>
</evidence>
<comment type="subcellular location">
    <subcellularLocation>
        <location evidence="1">Cell membrane</location>
        <topology evidence="1">Multi-pass membrane protein</topology>
    </subcellularLocation>
</comment>
<evidence type="ECO:0000256" key="3">
    <source>
        <dbReference type="ARBA" id="ARBA00022448"/>
    </source>
</evidence>
<reference evidence="15" key="1">
    <citation type="submission" date="2021-11" db="EMBL/GenBank/DDBJ databases">
        <authorList>
            <consortium name="Genoscope - CEA"/>
            <person name="William W."/>
        </authorList>
    </citation>
    <scope>NUCLEOTIDE SEQUENCE</scope>
</reference>
<feature type="transmembrane region" description="Helical" evidence="14">
    <location>
        <begin position="37"/>
        <end position="57"/>
    </location>
</feature>
<dbReference type="PANTHER" id="PTHR12424">
    <property type="entry name" value="TWEETY-RELATED"/>
    <property type="match status" value="1"/>
</dbReference>
<feature type="compositionally biased region" description="Basic and acidic residues" evidence="13">
    <location>
        <begin position="335"/>
        <end position="363"/>
    </location>
</feature>
<evidence type="ECO:0000256" key="11">
    <source>
        <dbReference type="ARBA" id="ARBA00023214"/>
    </source>
</evidence>
<dbReference type="GO" id="GO:0034707">
    <property type="term" value="C:chloride channel complex"/>
    <property type="evidence" value="ECO:0007669"/>
    <property type="project" value="UniProtKB-KW"/>
</dbReference>
<protein>
    <recommendedName>
        <fullName evidence="17">Protein tweety homolog</fullName>
    </recommendedName>
</protein>
<gene>
    <name evidence="15" type="ORF">PECAL_4P26350</name>
</gene>
<dbReference type="GO" id="GO:0005229">
    <property type="term" value="F:intracellularly calcium-gated chloride channel activity"/>
    <property type="evidence" value="ECO:0007669"/>
    <property type="project" value="TreeGrafter"/>
</dbReference>
<feature type="transmembrane region" description="Helical" evidence="14">
    <location>
        <begin position="298"/>
        <end position="318"/>
    </location>
</feature>
<keyword evidence="7" id="KW-0406">Ion transport</keyword>
<sequence length="396" mass="43613">MREPQARTNVVEFLHDLPHREPKNAENMKSDMYLDGLITLGCVAAGIGILIMILYAVTRCCCRRRCAKRLDTVSRDRLLWRLGFGLLVAGILAVLVGALAGVNARRHVKHFNNRVGDLEDVVESAQHDIDWGFQALDEIEAATKQISCVDDIQKELLKVVGEAKKILKKGEKEVNDILYPDFCHLGPTNVITAMGDRNEYLAYYLQCEGENPMQGTYDEFKAIYHVMDAAFKRVIPVAEENGICTGPPDAFASILAALDEIGWLIDDGGTLLSCDSVQPLVQKLTYDSFCDEIVQTLFLIWLILGIGGLLTLVALCIAPCVTPALFPDDDDAEDDPKKYDEDPEEAKERDSVSSAGGDERAGDEPATWHGSSVEADDLWPGTTAPAQEVSPRSMEL</sequence>
<keyword evidence="4" id="KW-1003">Cell membrane</keyword>
<evidence type="ECO:0000256" key="13">
    <source>
        <dbReference type="SAM" id="MobiDB-lite"/>
    </source>
</evidence>
<dbReference type="InterPro" id="IPR006990">
    <property type="entry name" value="Tweety"/>
</dbReference>
<keyword evidence="9" id="KW-0869">Chloride channel</keyword>
<evidence type="ECO:0000256" key="1">
    <source>
        <dbReference type="ARBA" id="ARBA00004651"/>
    </source>
</evidence>
<proteinExistence type="inferred from homology"/>
<evidence type="ECO:0000256" key="2">
    <source>
        <dbReference type="ARBA" id="ARBA00009849"/>
    </source>
</evidence>
<evidence type="ECO:0000256" key="8">
    <source>
        <dbReference type="ARBA" id="ARBA00023136"/>
    </source>
</evidence>
<name>A0A8J2X017_9STRA</name>
<evidence type="ECO:0000256" key="6">
    <source>
        <dbReference type="ARBA" id="ARBA00022989"/>
    </source>
</evidence>
<keyword evidence="12" id="KW-0407">Ion channel</keyword>
<organism evidence="15 16">
    <name type="scientific">Pelagomonas calceolata</name>
    <dbReference type="NCBI Taxonomy" id="35677"/>
    <lineage>
        <taxon>Eukaryota</taxon>
        <taxon>Sar</taxon>
        <taxon>Stramenopiles</taxon>
        <taxon>Ochrophyta</taxon>
        <taxon>Pelagophyceae</taxon>
        <taxon>Pelagomonadales</taxon>
        <taxon>Pelagomonadaceae</taxon>
        <taxon>Pelagomonas</taxon>
    </lineage>
</organism>
<evidence type="ECO:0000313" key="16">
    <source>
        <dbReference type="Proteomes" id="UP000789595"/>
    </source>
</evidence>
<dbReference type="GO" id="GO:0005886">
    <property type="term" value="C:plasma membrane"/>
    <property type="evidence" value="ECO:0007669"/>
    <property type="project" value="UniProtKB-SubCell"/>
</dbReference>
<evidence type="ECO:0000256" key="7">
    <source>
        <dbReference type="ARBA" id="ARBA00023065"/>
    </source>
</evidence>
<evidence type="ECO:0000256" key="9">
    <source>
        <dbReference type="ARBA" id="ARBA00023173"/>
    </source>
</evidence>
<keyword evidence="5 14" id="KW-0812">Transmembrane</keyword>
<dbReference type="GO" id="GO:0072320">
    <property type="term" value="F:volume-sensitive chloride channel activity"/>
    <property type="evidence" value="ECO:0007669"/>
    <property type="project" value="TreeGrafter"/>
</dbReference>
<dbReference type="AlphaFoldDB" id="A0A8J2X017"/>
<evidence type="ECO:0008006" key="17">
    <source>
        <dbReference type="Google" id="ProtNLM"/>
    </source>
</evidence>
<dbReference type="EMBL" id="CAKKNE010000004">
    <property type="protein sequence ID" value="CAH0375307.1"/>
    <property type="molecule type" value="Genomic_DNA"/>
</dbReference>
<keyword evidence="8 14" id="KW-0472">Membrane</keyword>
<comment type="similarity">
    <text evidence="2">Belongs to the tweety family.</text>
</comment>
<keyword evidence="11" id="KW-0868">Chloride</keyword>
<dbReference type="OrthoDB" id="187568at2759"/>
<keyword evidence="6 14" id="KW-1133">Transmembrane helix</keyword>
<keyword evidence="3" id="KW-0813">Transport</keyword>
<dbReference type="Proteomes" id="UP000789595">
    <property type="component" value="Unassembled WGS sequence"/>
</dbReference>
<dbReference type="PANTHER" id="PTHR12424:SF8">
    <property type="entry name" value="PROTEIN TWEETY"/>
    <property type="match status" value="1"/>
</dbReference>
<evidence type="ECO:0000256" key="5">
    <source>
        <dbReference type="ARBA" id="ARBA00022692"/>
    </source>
</evidence>
<evidence type="ECO:0000256" key="12">
    <source>
        <dbReference type="ARBA" id="ARBA00023303"/>
    </source>
</evidence>